<dbReference type="CDD" id="cd04301">
    <property type="entry name" value="NAT_SF"/>
    <property type="match status" value="1"/>
</dbReference>
<dbReference type="RefSeq" id="WP_188687177.1">
    <property type="nucleotide sequence ID" value="NZ_BMKX01000010.1"/>
</dbReference>
<dbReference type="EMBL" id="BMKX01000010">
    <property type="protein sequence ID" value="GGJ71325.1"/>
    <property type="molecule type" value="Genomic_DNA"/>
</dbReference>
<accession>A0ABQ2DSA9</accession>
<protein>
    <submittedName>
        <fullName evidence="2">N-acetyltransferase</fullName>
    </submittedName>
</protein>
<dbReference type="Pfam" id="PF00583">
    <property type="entry name" value="Acetyltransf_1"/>
    <property type="match status" value="1"/>
</dbReference>
<comment type="caution">
    <text evidence="2">The sequence shown here is derived from an EMBL/GenBank/DDBJ whole genome shotgun (WGS) entry which is preliminary data.</text>
</comment>
<dbReference type="Proteomes" id="UP000606115">
    <property type="component" value="Unassembled WGS sequence"/>
</dbReference>
<evidence type="ECO:0000259" key="1">
    <source>
        <dbReference type="PROSITE" id="PS51186"/>
    </source>
</evidence>
<reference evidence="3" key="1">
    <citation type="journal article" date="2019" name="Int. J. Syst. Evol. Microbiol.">
        <title>The Global Catalogue of Microorganisms (GCM) 10K type strain sequencing project: providing services to taxonomists for standard genome sequencing and annotation.</title>
        <authorList>
            <consortium name="The Broad Institute Genomics Platform"/>
            <consortium name="The Broad Institute Genome Sequencing Center for Infectious Disease"/>
            <person name="Wu L."/>
            <person name="Ma J."/>
        </authorList>
    </citation>
    <scope>NUCLEOTIDE SEQUENCE [LARGE SCALE GENOMIC DNA]</scope>
    <source>
        <strain evidence="3">CGMCC 1.3685</strain>
    </source>
</reference>
<gene>
    <name evidence="2" type="ORF">GCM10007173_32730</name>
</gene>
<keyword evidence="3" id="KW-1185">Reference proteome</keyword>
<proteinExistence type="predicted"/>
<dbReference type="InterPro" id="IPR016181">
    <property type="entry name" value="Acyl_CoA_acyltransferase"/>
</dbReference>
<sequence>MQIRQEVFDDRAGIYAVTHAAFSKDDHLVEPSEVGLVQQLFECDGYSPAFSLVATNGNTVIAHVIATWGTVDGKHKLLGLGPLTVAPEYQGKGAGTALMQAISDRAESEHVSGIVLLGATGYYQRFGYEPAVSRGIIPSDPVWGDHFMVRVFDERSLPTGHYRYAAPFGC</sequence>
<dbReference type="InterPro" id="IPR000182">
    <property type="entry name" value="GNAT_dom"/>
</dbReference>
<organism evidence="2 3">
    <name type="scientific">Glutamicibacter ardleyensis</name>
    <dbReference type="NCBI Taxonomy" id="225894"/>
    <lineage>
        <taxon>Bacteria</taxon>
        <taxon>Bacillati</taxon>
        <taxon>Actinomycetota</taxon>
        <taxon>Actinomycetes</taxon>
        <taxon>Micrococcales</taxon>
        <taxon>Micrococcaceae</taxon>
        <taxon>Glutamicibacter</taxon>
    </lineage>
</organism>
<dbReference type="GeneID" id="303305609"/>
<evidence type="ECO:0000313" key="3">
    <source>
        <dbReference type="Proteomes" id="UP000606115"/>
    </source>
</evidence>
<dbReference type="Gene3D" id="3.40.630.30">
    <property type="match status" value="1"/>
</dbReference>
<dbReference type="SUPFAM" id="SSF55729">
    <property type="entry name" value="Acyl-CoA N-acyltransferases (Nat)"/>
    <property type="match status" value="1"/>
</dbReference>
<name>A0ABQ2DSA9_9MICC</name>
<feature type="domain" description="N-acetyltransferase" evidence="1">
    <location>
        <begin position="1"/>
        <end position="149"/>
    </location>
</feature>
<evidence type="ECO:0000313" key="2">
    <source>
        <dbReference type="EMBL" id="GGJ71325.1"/>
    </source>
</evidence>
<dbReference type="PROSITE" id="PS51186">
    <property type="entry name" value="GNAT"/>
    <property type="match status" value="1"/>
</dbReference>